<keyword evidence="2" id="KW-1185">Reference proteome</keyword>
<name>A0A9J5WR22_SOLCO</name>
<dbReference type="EMBL" id="JACXVP010000011">
    <property type="protein sequence ID" value="KAG5577464.1"/>
    <property type="molecule type" value="Genomic_DNA"/>
</dbReference>
<dbReference type="OrthoDB" id="3248508at2759"/>
<dbReference type="Gene3D" id="2.40.50.140">
    <property type="entry name" value="Nucleic acid-binding proteins"/>
    <property type="match status" value="1"/>
</dbReference>
<accession>A0A9J5WR22</accession>
<sequence>MQATLFNKHIETWKDSLKPNKNNTIIKAADIEVSTHRFSDGFVSLDRVDKLPNGAILVVVSNLKQALVTLGTFEISTISMSSILINPQFQKSTDLVHYINHTYVLQCYLNPIVTTNREMVKAENKYFMVTPSKEMRRAIEVPLDCLYKFKATIVDILNKDESWYSSCKNYSKQVKVIEHIVSCNNCNNENVEYEMRCCLRLEVGGGEQRARAILFEAVKYLLGCRVRYYIESTSVSFERKCAHHATEKIGPEMAYAMGHG</sequence>
<evidence type="ECO:0000313" key="1">
    <source>
        <dbReference type="EMBL" id="KAG5577464.1"/>
    </source>
</evidence>
<dbReference type="AlphaFoldDB" id="A0A9J5WR22"/>
<organism evidence="1 2">
    <name type="scientific">Solanum commersonii</name>
    <name type="common">Commerson's wild potato</name>
    <name type="synonym">Commerson's nightshade</name>
    <dbReference type="NCBI Taxonomy" id="4109"/>
    <lineage>
        <taxon>Eukaryota</taxon>
        <taxon>Viridiplantae</taxon>
        <taxon>Streptophyta</taxon>
        <taxon>Embryophyta</taxon>
        <taxon>Tracheophyta</taxon>
        <taxon>Spermatophyta</taxon>
        <taxon>Magnoliopsida</taxon>
        <taxon>eudicotyledons</taxon>
        <taxon>Gunneridae</taxon>
        <taxon>Pentapetalae</taxon>
        <taxon>asterids</taxon>
        <taxon>lamiids</taxon>
        <taxon>Solanales</taxon>
        <taxon>Solanaceae</taxon>
        <taxon>Solanoideae</taxon>
        <taxon>Solaneae</taxon>
        <taxon>Solanum</taxon>
    </lineage>
</organism>
<gene>
    <name evidence="1" type="ORF">H5410_057598</name>
</gene>
<dbReference type="Proteomes" id="UP000824120">
    <property type="component" value="Chromosome 11"/>
</dbReference>
<protein>
    <submittedName>
        <fullName evidence="1">Uncharacterized protein</fullName>
    </submittedName>
</protein>
<evidence type="ECO:0000313" key="2">
    <source>
        <dbReference type="Proteomes" id="UP000824120"/>
    </source>
</evidence>
<proteinExistence type="predicted"/>
<dbReference type="InterPro" id="IPR012340">
    <property type="entry name" value="NA-bd_OB-fold"/>
</dbReference>
<reference evidence="1 2" key="1">
    <citation type="submission" date="2020-09" db="EMBL/GenBank/DDBJ databases">
        <title>De no assembly of potato wild relative species, Solanum commersonii.</title>
        <authorList>
            <person name="Cho K."/>
        </authorList>
    </citation>
    <scope>NUCLEOTIDE SEQUENCE [LARGE SCALE GENOMIC DNA]</scope>
    <source>
        <strain evidence="1">LZ3.2</strain>
        <tissue evidence="1">Leaf</tissue>
    </source>
</reference>
<comment type="caution">
    <text evidence="1">The sequence shown here is derived from an EMBL/GenBank/DDBJ whole genome shotgun (WGS) entry which is preliminary data.</text>
</comment>